<evidence type="ECO:0000313" key="10">
    <source>
        <dbReference type="EMBL" id="PKK90727.1"/>
    </source>
</evidence>
<sequence>MPEANAGIQNMGGMDPFAFQSNDQNRETITRKVSHVGLFSASAVVLGMVNFPFPLAPFLQFDLGFIPVLIGTFKFGPTFGVITLTLFSALFELLFGRGVLIGPLMHIAAGICFIIPASAIYNSSKNRSTAVKALIAGSICQTLGMIPLNWVATMIPYPYGIKGVLPMGLTYYLLVIVPMFNCILSTLNAVITFHLYKKLSLYLR</sequence>
<protein>
    <recommendedName>
        <fullName evidence="8">Riboflavin transporter</fullName>
    </recommendedName>
</protein>
<feature type="transmembrane region" description="Helical" evidence="9">
    <location>
        <begin position="133"/>
        <end position="151"/>
    </location>
</feature>
<comment type="caution">
    <text evidence="10">The sequence shown here is derived from an EMBL/GenBank/DDBJ whole genome shotgun (WGS) entry which is preliminary data.</text>
</comment>
<evidence type="ECO:0000256" key="7">
    <source>
        <dbReference type="ARBA" id="ARBA00023136"/>
    </source>
</evidence>
<dbReference type="PANTHER" id="PTHR38438:SF1">
    <property type="entry name" value="RIBOFLAVIN TRANSPORTER RIBU"/>
    <property type="match status" value="1"/>
</dbReference>
<dbReference type="GO" id="GO:0032217">
    <property type="term" value="F:riboflavin transmembrane transporter activity"/>
    <property type="evidence" value="ECO:0007669"/>
    <property type="project" value="UniProtKB-UniRule"/>
</dbReference>
<evidence type="ECO:0000313" key="11">
    <source>
        <dbReference type="Proteomes" id="UP000233256"/>
    </source>
</evidence>
<comment type="subcellular location">
    <subcellularLocation>
        <location evidence="1">Cell membrane</location>
        <topology evidence="1">Multi-pass membrane protein</topology>
    </subcellularLocation>
</comment>
<evidence type="ECO:0000256" key="6">
    <source>
        <dbReference type="ARBA" id="ARBA00022989"/>
    </source>
</evidence>
<evidence type="ECO:0000256" key="5">
    <source>
        <dbReference type="ARBA" id="ARBA00022692"/>
    </source>
</evidence>
<accession>A0A2N1PQY3</accession>
<evidence type="ECO:0000256" key="8">
    <source>
        <dbReference type="PIRNR" id="PIRNR037778"/>
    </source>
</evidence>
<evidence type="ECO:0000256" key="2">
    <source>
        <dbReference type="ARBA" id="ARBA00005540"/>
    </source>
</evidence>
<proteinExistence type="inferred from homology"/>
<dbReference type="PIRSF" id="PIRSF037778">
    <property type="entry name" value="UCP037778_transp_RibU"/>
    <property type="match status" value="1"/>
</dbReference>
<dbReference type="AlphaFoldDB" id="A0A2N1PQY3"/>
<organism evidence="10 11">
    <name type="scientific">Candidatus Wallbacteria bacterium HGW-Wallbacteria-1</name>
    <dbReference type="NCBI Taxonomy" id="2013854"/>
    <lineage>
        <taxon>Bacteria</taxon>
        <taxon>Candidatus Walliibacteriota</taxon>
    </lineage>
</organism>
<evidence type="ECO:0000256" key="4">
    <source>
        <dbReference type="ARBA" id="ARBA00022475"/>
    </source>
</evidence>
<dbReference type="PANTHER" id="PTHR38438">
    <property type="entry name" value="RIBOFLAVIN TRANSPORTER RIBU"/>
    <property type="match status" value="1"/>
</dbReference>
<gene>
    <name evidence="10" type="ORF">CVV64_07565</name>
</gene>
<dbReference type="EMBL" id="PGXC01000004">
    <property type="protein sequence ID" value="PKK90727.1"/>
    <property type="molecule type" value="Genomic_DNA"/>
</dbReference>
<keyword evidence="6 9" id="KW-1133">Transmembrane helix</keyword>
<keyword evidence="5 9" id="KW-0812">Transmembrane</keyword>
<evidence type="ECO:0000256" key="9">
    <source>
        <dbReference type="SAM" id="Phobius"/>
    </source>
</evidence>
<dbReference type="Pfam" id="PF12822">
    <property type="entry name" value="ECF_trnsprt"/>
    <property type="match status" value="1"/>
</dbReference>
<keyword evidence="3 8" id="KW-0813">Transport</keyword>
<dbReference type="Gene3D" id="1.10.1760.20">
    <property type="match status" value="1"/>
</dbReference>
<name>A0A2N1PQY3_9BACT</name>
<keyword evidence="7 8" id="KW-0472">Membrane</keyword>
<comment type="function">
    <text evidence="8">Probably a riboflavin-binding protein that interacts with the energy-coupling factor (ECF) ABC-transporter complex.</text>
</comment>
<dbReference type="InterPro" id="IPR024529">
    <property type="entry name" value="ECF_trnsprt_substrate-spec"/>
</dbReference>
<dbReference type="InterPro" id="IPR025720">
    <property type="entry name" value="RibU"/>
</dbReference>
<feature type="transmembrane region" description="Helical" evidence="9">
    <location>
        <begin position="171"/>
        <end position="196"/>
    </location>
</feature>
<dbReference type="Proteomes" id="UP000233256">
    <property type="component" value="Unassembled WGS sequence"/>
</dbReference>
<feature type="transmembrane region" description="Helical" evidence="9">
    <location>
        <begin position="99"/>
        <end position="121"/>
    </location>
</feature>
<evidence type="ECO:0000256" key="1">
    <source>
        <dbReference type="ARBA" id="ARBA00004651"/>
    </source>
</evidence>
<evidence type="ECO:0000256" key="3">
    <source>
        <dbReference type="ARBA" id="ARBA00022448"/>
    </source>
</evidence>
<keyword evidence="4 8" id="KW-1003">Cell membrane</keyword>
<feature type="transmembrane region" description="Helical" evidence="9">
    <location>
        <begin position="65"/>
        <end position="87"/>
    </location>
</feature>
<feature type="transmembrane region" description="Helical" evidence="9">
    <location>
        <begin position="33"/>
        <end position="53"/>
    </location>
</feature>
<comment type="similarity">
    <text evidence="2 8">Belongs to the prokaryotic riboflavin transporter (P-RFT) (TC 2.A.87) family.</text>
</comment>
<reference evidence="10 11" key="1">
    <citation type="journal article" date="2017" name="ISME J.">
        <title>Potential for microbial H2 and metal transformations associated with novel bacteria and archaea in deep terrestrial subsurface sediments.</title>
        <authorList>
            <person name="Hernsdorf A.W."/>
            <person name="Amano Y."/>
            <person name="Miyakawa K."/>
            <person name="Ise K."/>
            <person name="Suzuki Y."/>
            <person name="Anantharaman K."/>
            <person name="Probst A."/>
            <person name="Burstein D."/>
            <person name="Thomas B.C."/>
            <person name="Banfield J.F."/>
        </authorList>
    </citation>
    <scope>NUCLEOTIDE SEQUENCE [LARGE SCALE GENOMIC DNA]</scope>
    <source>
        <strain evidence="10">HGW-Wallbacteria-1</strain>
    </source>
</reference>
<dbReference type="GO" id="GO:0005886">
    <property type="term" value="C:plasma membrane"/>
    <property type="evidence" value="ECO:0007669"/>
    <property type="project" value="UniProtKB-SubCell"/>
</dbReference>